<dbReference type="EMBL" id="JACXXJ020000005">
    <property type="protein sequence ID" value="MBF2715602.1"/>
    <property type="molecule type" value="Genomic_DNA"/>
</dbReference>
<evidence type="ECO:0000313" key="7">
    <source>
        <dbReference type="EMBL" id="MBF2715602.1"/>
    </source>
</evidence>
<accession>A0AAE2RDB6</accession>
<proteinExistence type="inferred from homology"/>
<feature type="domain" description="HAMP" evidence="6">
    <location>
        <begin position="211"/>
        <end position="264"/>
    </location>
</feature>
<evidence type="ECO:0000313" key="8">
    <source>
        <dbReference type="Proteomes" id="UP000655037"/>
    </source>
</evidence>
<dbReference type="InterPro" id="IPR003660">
    <property type="entry name" value="HAMP_dom"/>
</dbReference>
<reference evidence="7" key="1">
    <citation type="submission" date="2020-11" db="EMBL/GenBank/DDBJ databases">
        <title>Agrobacterium vitis strain K377 genome.</title>
        <authorList>
            <person name="Xi H."/>
        </authorList>
    </citation>
    <scope>NUCLEOTIDE SEQUENCE</scope>
    <source>
        <strain evidence="7">K377</strain>
    </source>
</reference>
<dbReference type="PROSITE" id="PS50111">
    <property type="entry name" value="CHEMOTAXIS_TRANSDUC_2"/>
    <property type="match status" value="1"/>
</dbReference>
<keyword evidence="4" id="KW-1133">Transmembrane helix</keyword>
<evidence type="ECO:0000256" key="1">
    <source>
        <dbReference type="ARBA" id="ARBA00022500"/>
    </source>
</evidence>
<keyword evidence="3" id="KW-0807">Transducer</keyword>
<dbReference type="GO" id="GO:0016020">
    <property type="term" value="C:membrane"/>
    <property type="evidence" value="ECO:0007669"/>
    <property type="project" value="InterPro"/>
</dbReference>
<protein>
    <submittedName>
        <fullName evidence="7">Methyl-accepting chemotaxis protein</fullName>
    </submittedName>
</protein>
<dbReference type="Gene3D" id="1.10.287.950">
    <property type="entry name" value="Methyl-accepting chemotaxis protein"/>
    <property type="match status" value="1"/>
</dbReference>
<comment type="caution">
    <text evidence="7">The sequence shown here is derived from an EMBL/GenBank/DDBJ whole genome shotgun (WGS) entry which is preliminary data.</text>
</comment>
<evidence type="ECO:0000256" key="2">
    <source>
        <dbReference type="ARBA" id="ARBA00029447"/>
    </source>
</evidence>
<gene>
    <name evidence="7" type="ORF">IEI95_015390</name>
</gene>
<dbReference type="AlphaFoldDB" id="A0AAE2RDB6"/>
<organism evidence="7 8">
    <name type="scientific">Agrobacterium vitis</name>
    <name type="common">Rhizobium vitis</name>
    <dbReference type="NCBI Taxonomy" id="373"/>
    <lineage>
        <taxon>Bacteria</taxon>
        <taxon>Pseudomonadati</taxon>
        <taxon>Pseudomonadota</taxon>
        <taxon>Alphaproteobacteria</taxon>
        <taxon>Hyphomicrobiales</taxon>
        <taxon>Rhizobiaceae</taxon>
        <taxon>Rhizobium/Agrobacterium group</taxon>
        <taxon>Agrobacterium</taxon>
    </lineage>
</organism>
<dbReference type="GO" id="GO:0007165">
    <property type="term" value="P:signal transduction"/>
    <property type="evidence" value="ECO:0007669"/>
    <property type="project" value="UniProtKB-KW"/>
</dbReference>
<comment type="similarity">
    <text evidence="2">Belongs to the methyl-accepting chemotaxis (MCP) protein family.</text>
</comment>
<dbReference type="PANTHER" id="PTHR43531">
    <property type="entry name" value="PROTEIN ICFG"/>
    <property type="match status" value="1"/>
</dbReference>
<dbReference type="InterPro" id="IPR004089">
    <property type="entry name" value="MCPsignal_dom"/>
</dbReference>
<evidence type="ECO:0000259" key="5">
    <source>
        <dbReference type="PROSITE" id="PS50111"/>
    </source>
</evidence>
<dbReference type="RefSeq" id="WP_156536882.1">
    <property type="nucleotide sequence ID" value="NZ_JACXXJ020000005.1"/>
</dbReference>
<dbReference type="GO" id="GO:0006935">
    <property type="term" value="P:chemotaxis"/>
    <property type="evidence" value="ECO:0007669"/>
    <property type="project" value="UniProtKB-KW"/>
</dbReference>
<dbReference type="SMART" id="SM00283">
    <property type="entry name" value="MA"/>
    <property type="match status" value="1"/>
</dbReference>
<dbReference type="InterPro" id="IPR051310">
    <property type="entry name" value="MCP_chemotaxis"/>
</dbReference>
<dbReference type="Pfam" id="PF00015">
    <property type="entry name" value="MCPsignal"/>
    <property type="match status" value="1"/>
</dbReference>
<evidence type="ECO:0000256" key="4">
    <source>
        <dbReference type="SAM" id="Phobius"/>
    </source>
</evidence>
<dbReference type="PANTHER" id="PTHR43531:SF11">
    <property type="entry name" value="METHYL-ACCEPTING CHEMOTAXIS PROTEIN 3"/>
    <property type="match status" value="1"/>
</dbReference>
<keyword evidence="1" id="KW-0145">Chemotaxis</keyword>
<evidence type="ECO:0000256" key="3">
    <source>
        <dbReference type="PROSITE-ProRule" id="PRU00284"/>
    </source>
</evidence>
<feature type="transmembrane region" description="Helical" evidence="4">
    <location>
        <begin position="187"/>
        <end position="209"/>
    </location>
</feature>
<evidence type="ECO:0000259" key="6">
    <source>
        <dbReference type="PROSITE" id="PS50885"/>
    </source>
</evidence>
<keyword evidence="4" id="KW-0812">Transmembrane</keyword>
<dbReference type="SUPFAM" id="SSF158472">
    <property type="entry name" value="HAMP domain-like"/>
    <property type="match status" value="1"/>
</dbReference>
<dbReference type="Proteomes" id="UP000655037">
    <property type="component" value="Unassembled WGS sequence"/>
</dbReference>
<dbReference type="SUPFAM" id="SSF58104">
    <property type="entry name" value="Methyl-accepting chemotaxis protein (MCP) signaling domain"/>
    <property type="match status" value="1"/>
</dbReference>
<name>A0AAE2RDB6_AGRVI</name>
<feature type="domain" description="HAMP" evidence="6">
    <location>
        <begin position="292"/>
        <end position="344"/>
    </location>
</feature>
<keyword evidence="4" id="KW-0472">Membrane</keyword>
<sequence length="609" mass="65556">MARLSLSRSLALFGASLFLGLLLSSGIMFYALVTLKVNGPVYERIVYAKDMIADILPPPLFVIEAYVAAVDAGAEPQRLQANAEELARLRVSFDTRIAFWHGVTLPKALDTLLRNEVEPASAIFWREVETVLLPALKADRAADAGQSLVKLRTLFLAQKAAVEKLVQASNEDLQTVEHDAASKSMTWQVLAGTATAVSILVLCVGLYAFRRSAIGPMQDFQRFMTVLAEGNFDLTVPFLNRHDEVGKMARAGAVLREAAIERRRMREAERMRAEADLQQGTERLAEQAVQAAALKHVVDDLGAALERLAQFDLRMTLDHPFADDFEPLRVNLNKSLGLFQATVADILGKVEYVKANSADLYNQVSSIAERTESQSVALKQAAAAISQISGNVDVNSSRSAETKGQTIEVRGAVERSSTVVQQAVAAMSRIEDASGKIASITGVIDEIAFQTNLLALNAGVEAARAGEAGKGFAVVAQEVRDLAQRSANAAKEIDALISTSSAEVTQGVELVRRTGQSLSEIQNRITGIAVGIEAIADSSASQSASLKDMTDMVRQMDQMTHENADLANACSGTAHTMSDSAEGLKKLVDRFLLADRQGGVTTGRRDRAA</sequence>
<dbReference type="CDD" id="cd11386">
    <property type="entry name" value="MCP_signal"/>
    <property type="match status" value="1"/>
</dbReference>
<feature type="domain" description="Methyl-accepting transducer" evidence="5">
    <location>
        <begin position="349"/>
        <end position="578"/>
    </location>
</feature>
<dbReference type="Gene3D" id="6.10.340.10">
    <property type="match status" value="1"/>
</dbReference>
<dbReference type="PROSITE" id="PS50885">
    <property type="entry name" value="HAMP"/>
    <property type="match status" value="2"/>
</dbReference>